<dbReference type="Proteomes" id="UP001285263">
    <property type="component" value="Unassembled WGS sequence"/>
</dbReference>
<evidence type="ECO:0000313" key="2">
    <source>
        <dbReference type="Proteomes" id="UP001285263"/>
    </source>
</evidence>
<evidence type="ECO:0000313" key="1">
    <source>
        <dbReference type="EMBL" id="MDY0743346.1"/>
    </source>
</evidence>
<evidence type="ECO:0008006" key="3">
    <source>
        <dbReference type="Google" id="ProtNLM"/>
    </source>
</evidence>
<reference evidence="1 2" key="1">
    <citation type="submission" date="2023-11" db="EMBL/GenBank/DDBJ databases">
        <title>Paucibacter sp. nov., isolated from fresh soil in Korea.</title>
        <authorList>
            <person name="Le N.T.T."/>
        </authorList>
    </citation>
    <scope>NUCLEOTIDE SEQUENCE [LARGE SCALE GENOMIC DNA]</scope>
    <source>
        <strain evidence="1 2">R3-3</strain>
    </source>
</reference>
<comment type="caution">
    <text evidence="1">The sequence shown here is derived from an EMBL/GenBank/DDBJ whole genome shotgun (WGS) entry which is preliminary data.</text>
</comment>
<organism evidence="1 2">
    <name type="scientific">Roseateles agri</name>
    <dbReference type="NCBI Taxonomy" id="3098619"/>
    <lineage>
        <taxon>Bacteria</taxon>
        <taxon>Pseudomonadati</taxon>
        <taxon>Pseudomonadota</taxon>
        <taxon>Betaproteobacteria</taxon>
        <taxon>Burkholderiales</taxon>
        <taxon>Sphaerotilaceae</taxon>
        <taxon>Roseateles</taxon>
    </lineage>
</organism>
<protein>
    <recommendedName>
        <fullName evidence="3">DUF2442 domain-containing protein</fullName>
    </recommendedName>
</protein>
<proteinExistence type="predicted"/>
<name>A0ABU5DAP6_9BURK</name>
<dbReference type="RefSeq" id="WP_320421218.1">
    <property type="nucleotide sequence ID" value="NZ_JAXCLA010000001.1"/>
</dbReference>
<sequence length="236" mass="26313">MRISDAYLGTRQVCLRRRGEIVLCEGVPNWETGLEQLLDALESYPRERIRLWLSGGLCRPFLVACVDGVESSQEWELVAQTLAAEATGLSEPCDVWLEKVAGGQRLAVALEQSVKQQILKSFGGRLRALGPWWNEVQRTAMKKDRNLTTLVVLDCDAVTILRCDHKAPQNWMHAQSTVIGDQDALAVINRLRMGLDWPEGDDIPLVRLRAVGASPDRALPVSRDREEQAVFAQEAA</sequence>
<accession>A0ABU5DAP6</accession>
<dbReference type="EMBL" id="JAXCLA010000001">
    <property type="protein sequence ID" value="MDY0743346.1"/>
    <property type="molecule type" value="Genomic_DNA"/>
</dbReference>
<gene>
    <name evidence="1" type="ORF">SNE35_02455</name>
</gene>
<keyword evidence="2" id="KW-1185">Reference proteome</keyword>